<dbReference type="AlphaFoldDB" id="A0A0M7REC3"/>
<dbReference type="RefSeq" id="NP_001303733.1">
    <property type="nucleotide sequence ID" value="NM_001316804.3"/>
</dbReference>
<keyword evidence="1" id="KW-0812">Transmembrane</keyword>
<evidence type="ECO:0000313" key="4">
    <source>
        <dbReference type="WormBase" id="F53E10.2i"/>
    </source>
</evidence>
<dbReference type="AGR" id="WB:WBGene00000056"/>
<protein>
    <submittedName>
        <fullName evidence="2">Neur_chan_memb domain-containing protein</fullName>
    </submittedName>
</protein>
<dbReference type="OrthoDB" id="5975154at2759"/>
<name>A0A0M7REC3_CAEEL</name>
<keyword evidence="3" id="KW-1185">Reference proteome</keyword>
<dbReference type="GeneID" id="191603"/>
<evidence type="ECO:0000256" key="1">
    <source>
        <dbReference type="SAM" id="Phobius"/>
    </source>
</evidence>
<sequence length="41" mass="4783">MLEKIIMWIFIISTVAFASFMLYDTQDPPIITNEVMRSKST</sequence>
<dbReference type="SMR" id="A0A0M7REC3"/>
<evidence type="ECO:0000313" key="3">
    <source>
        <dbReference type="Proteomes" id="UP000001940"/>
    </source>
</evidence>
<evidence type="ECO:0000313" key="2">
    <source>
        <dbReference type="EMBL" id="CUR30032.1"/>
    </source>
</evidence>
<feature type="transmembrane region" description="Helical" evidence="1">
    <location>
        <begin position="6"/>
        <end position="23"/>
    </location>
</feature>
<gene>
    <name evidence="2 4" type="primary">acr-17</name>
    <name evidence="2" type="ORF">CELE_F53E10.2</name>
    <name evidence="4" type="ORF">F53E10.2</name>
</gene>
<dbReference type="WormBase" id="F53E10.2i">
    <property type="protein sequence ID" value="CE51118"/>
    <property type="gene ID" value="WBGene00000056"/>
    <property type="gene designation" value="acr-17"/>
</dbReference>
<dbReference type="Bgee" id="WBGene00000056">
    <property type="expression patterns" value="Expressed in larva and 2 other cell types or tissues"/>
</dbReference>
<keyword evidence="1" id="KW-0472">Membrane</keyword>
<dbReference type="ExpressionAtlas" id="A0A0M7REC3">
    <property type="expression patterns" value="baseline and differential"/>
</dbReference>
<organism evidence="2 3">
    <name type="scientific">Caenorhabditis elegans</name>
    <dbReference type="NCBI Taxonomy" id="6239"/>
    <lineage>
        <taxon>Eukaryota</taxon>
        <taxon>Metazoa</taxon>
        <taxon>Ecdysozoa</taxon>
        <taxon>Nematoda</taxon>
        <taxon>Chromadorea</taxon>
        <taxon>Rhabditida</taxon>
        <taxon>Rhabditina</taxon>
        <taxon>Rhabditomorpha</taxon>
        <taxon>Rhabditoidea</taxon>
        <taxon>Rhabditidae</taxon>
        <taxon>Peloderinae</taxon>
        <taxon>Caenorhabditis</taxon>
    </lineage>
</organism>
<accession>A0A0M7REC3</accession>
<reference evidence="2 3" key="1">
    <citation type="journal article" date="1998" name="Science">
        <title>Genome sequence of the nematode C. elegans: a platform for investigating biology.</title>
        <authorList>
            <consortium name="The C. elegans sequencing consortium"/>
            <person name="Sulson J.E."/>
            <person name="Waterston R."/>
        </authorList>
    </citation>
    <scope>NUCLEOTIDE SEQUENCE [LARGE SCALE GENOMIC DNA]</scope>
    <source>
        <strain evidence="2 3">Bristol N2</strain>
    </source>
</reference>
<dbReference type="EMBL" id="BX284605">
    <property type="protein sequence ID" value="CUR30032.1"/>
    <property type="molecule type" value="Genomic_DNA"/>
</dbReference>
<keyword evidence="1" id="KW-1133">Transmembrane helix</keyword>
<dbReference type="CTD" id="191603"/>
<proteinExistence type="predicted"/>
<dbReference type="Proteomes" id="UP000001940">
    <property type="component" value="Chromosome V"/>
</dbReference>